<evidence type="ECO:0000256" key="1">
    <source>
        <dbReference type="ARBA" id="ARBA00004123"/>
    </source>
</evidence>
<keyword evidence="10" id="KW-1185">Reference proteome</keyword>
<dbReference type="Proteomes" id="UP001497392">
    <property type="component" value="Unassembled WGS sequence"/>
</dbReference>
<dbReference type="PANTHER" id="PTHR23168">
    <property type="entry name" value="MITOTIC SPINDLE ASSEMBLY CHECKPOINT PROTEIN MAD1 MITOTIC ARREST DEFICIENT-LIKE PROTEIN 1"/>
    <property type="match status" value="1"/>
</dbReference>
<keyword evidence="3" id="KW-0132">Cell division</keyword>
<dbReference type="InterPro" id="IPR008672">
    <property type="entry name" value="Mad1"/>
</dbReference>
<dbReference type="Gene3D" id="3.30.457.60">
    <property type="match status" value="1"/>
</dbReference>
<evidence type="ECO:0000256" key="8">
    <source>
        <dbReference type="SAM" id="MobiDB-lite"/>
    </source>
</evidence>
<feature type="coiled-coil region" evidence="7">
    <location>
        <begin position="42"/>
        <end position="312"/>
    </location>
</feature>
<gene>
    <name evidence="9" type="primary">g5753</name>
    <name evidence="9" type="ORF">VP750_LOCUS4926</name>
</gene>
<dbReference type="SUPFAM" id="SSF75704">
    <property type="entry name" value="Mitotic arrest deficient-like 1, Mad1"/>
    <property type="match status" value="1"/>
</dbReference>
<evidence type="ECO:0000256" key="4">
    <source>
        <dbReference type="ARBA" id="ARBA00022776"/>
    </source>
</evidence>
<protein>
    <submittedName>
        <fullName evidence="9">G5753 protein</fullName>
    </submittedName>
</protein>
<evidence type="ECO:0000256" key="5">
    <source>
        <dbReference type="ARBA" id="ARBA00023242"/>
    </source>
</evidence>
<dbReference type="Gene3D" id="6.10.250.90">
    <property type="match status" value="1"/>
</dbReference>
<feature type="coiled-coil region" evidence="7">
    <location>
        <begin position="378"/>
        <end position="423"/>
    </location>
</feature>
<evidence type="ECO:0000313" key="9">
    <source>
        <dbReference type="EMBL" id="CAL5223267.1"/>
    </source>
</evidence>
<evidence type="ECO:0000256" key="6">
    <source>
        <dbReference type="ARBA" id="ARBA00023306"/>
    </source>
</evidence>
<evidence type="ECO:0000313" key="10">
    <source>
        <dbReference type="Proteomes" id="UP001497392"/>
    </source>
</evidence>
<feature type="coiled-coil region" evidence="7">
    <location>
        <begin position="447"/>
        <end position="607"/>
    </location>
</feature>
<evidence type="ECO:0000256" key="3">
    <source>
        <dbReference type="ARBA" id="ARBA00022618"/>
    </source>
</evidence>
<evidence type="ECO:0000256" key="2">
    <source>
        <dbReference type="ARBA" id="ARBA00008029"/>
    </source>
</evidence>
<organism evidence="9 10">
    <name type="scientific">Coccomyxa viridis</name>
    <dbReference type="NCBI Taxonomy" id="1274662"/>
    <lineage>
        <taxon>Eukaryota</taxon>
        <taxon>Viridiplantae</taxon>
        <taxon>Chlorophyta</taxon>
        <taxon>core chlorophytes</taxon>
        <taxon>Trebouxiophyceae</taxon>
        <taxon>Trebouxiophyceae incertae sedis</taxon>
        <taxon>Coccomyxaceae</taxon>
        <taxon>Coccomyxa</taxon>
    </lineage>
</organism>
<keyword evidence="6" id="KW-0131">Cell cycle</keyword>
<dbReference type="PANTHER" id="PTHR23168:SF0">
    <property type="entry name" value="MITOTIC SPINDLE ASSEMBLY CHECKPOINT PROTEIN MAD1"/>
    <property type="match status" value="1"/>
</dbReference>
<proteinExistence type="inferred from homology"/>
<comment type="subcellular location">
    <subcellularLocation>
        <location evidence="1">Nucleus</location>
    </subcellularLocation>
</comment>
<keyword evidence="4" id="KW-0498">Mitosis</keyword>
<keyword evidence="7" id="KW-0175">Coiled coil</keyword>
<accession>A0ABP1FYR4</accession>
<sequence>MTDSASKRRRLSWASPGKSSPGAALQIMPSGHHEQQDIIEFFAQRGERKKELEAQVQSLEATLSDMQARLAQAEAKVAHQKEDIVLERSEKAALERILQKEKDLMDSAVQREMGRAASLQVELLAAQQQRSEAEAAREKTEARLLESERAARRQHEELDSRAARLEAQLHQQGLDMDSSRRRSEAEASMLQKRLDMAENTQRDLKEQLEEAVKLAEDAAQRRRHAEAQLVKLQADLEGASTLRGDKKDNLEADSAFQLRMLQDLVQRQEDEVREARALKSHVSKSAILEEQLQAAEATCRRLEATAAQYAQLQAAQQPQESELEQWRSLLKDLPAAERGPPALVRMLDELRCQALALADQTGQHKAEALRLQGELQAAQAAARQAAAAQSRLEATEAEASSAVARLERKVALLTKERNVLKEIVASYDAEEANLSADAGQTPQKKRLDSLEATNARLAEQVAHLEAEASASSAALKKRAEQALAAAETAAAANAEVARVQAEVESHEKQIALLEARVGRGEYNPANSRVLHFVHNPEAEARREHEAARISELEAESATLRAQLQALQPKEAGAEPESMSAAVAAAEKTVLEQKVRDLEKQQSRLKEVFKTQVSNFREACYCLFGYRIDMASQAMPTGGKKGMPPTTFVLKPQHADVINAQLLFKMEPEGQMALLPNDYILKHLSKEAEMFITRFKSIPAFTANLTMENFQKQTRS</sequence>
<dbReference type="Pfam" id="PF05557">
    <property type="entry name" value="MAD"/>
    <property type="match status" value="1"/>
</dbReference>
<reference evidence="9 10" key="1">
    <citation type="submission" date="2024-06" db="EMBL/GenBank/DDBJ databases">
        <authorList>
            <person name="Kraege A."/>
            <person name="Thomma B."/>
        </authorList>
    </citation>
    <scope>NUCLEOTIDE SEQUENCE [LARGE SCALE GENOMIC DNA]</scope>
</reference>
<feature type="region of interest" description="Disordered" evidence="8">
    <location>
        <begin position="1"/>
        <end position="32"/>
    </location>
</feature>
<keyword evidence="5" id="KW-0539">Nucleus</keyword>
<dbReference type="EMBL" id="CAXHTA020000008">
    <property type="protein sequence ID" value="CAL5223267.1"/>
    <property type="molecule type" value="Genomic_DNA"/>
</dbReference>
<dbReference type="Gene3D" id="1.20.5.170">
    <property type="match status" value="1"/>
</dbReference>
<comment type="similarity">
    <text evidence="2">Belongs to the MAD1 family.</text>
</comment>
<evidence type="ECO:0000256" key="7">
    <source>
        <dbReference type="SAM" id="Coils"/>
    </source>
</evidence>
<comment type="caution">
    <text evidence="9">The sequence shown here is derived from an EMBL/GenBank/DDBJ whole genome shotgun (WGS) entry which is preliminary data.</text>
</comment>
<name>A0ABP1FYR4_9CHLO</name>